<sequence length="85" mass="8965">MFLDFSTRCGMVTSAMAAQNEITLNGAPYGLAEPCSVSRLLELLNMNGKPVVVEHNGSALLPQDFSRITVSPGDRVEIVSIVAGG</sequence>
<reference evidence="1" key="1">
    <citation type="submission" date="2019-11" db="EMBL/GenBank/DDBJ databases">
        <authorList>
            <person name="Feng L."/>
        </authorList>
    </citation>
    <scope>NUCLEOTIDE SEQUENCE</scope>
    <source>
        <strain evidence="1">AMuciniphilaLFYP55</strain>
    </source>
</reference>
<organism evidence="1">
    <name type="scientific">Akkermansia muciniphila</name>
    <dbReference type="NCBI Taxonomy" id="239935"/>
    <lineage>
        <taxon>Bacteria</taxon>
        <taxon>Pseudomonadati</taxon>
        <taxon>Verrucomicrobiota</taxon>
        <taxon>Verrucomicrobiia</taxon>
        <taxon>Verrucomicrobiales</taxon>
        <taxon>Akkermansiaceae</taxon>
        <taxon>Akkermansia</taxon>
    </lineage>
</organism>
<dbReference type="InterPro" id="IPR016155">
    <property type="entry name" value="Mopterin_synth/thiamin_S_b"/>
</dbReference>
<evidence type="ECO:0008006" key="2">
    <source>
        <dbReference type="Google" id="ProtNLM"/>
    </source>
</evidence>
<dbReference type="OrthoDB" id="199199at2"/>
<dbReference type="NCBIfam" id="TIGR01683">
    <property type="entry name" value="thiS"/>
    <property type="match status" value="1"/>
</dbReference>
<evidence type="ECO:0000313" key="1">
    <source>
        <dbReference type="EMBL" id="VYS81649.1"/>
    </source>
</evidence>
<dbReference type="InterPro" id="IPR003749">
    <property type="entry name" value="ThiS/MoaD-like"/>
</dbReference>
<dbReference type="InterPro" id="IPR010035">
    <property type="entry name" value="Thi_S"/>
</dbReference>
<dbReference type="CDD" id="cd00565">
    <property type="entry name" value="Ubl_ThiS"/>
    <property type="match status" value="1"/>
</dbReference>
<dbReference type="SUPFAM" id="SSF54285">
    <property type="entry name" value="MoaD/ThiS"/>
    <property type="match status" value="1"/>
</dbReference>
<dbReference type="PANTHER" id="PTHR34472:SF1">
    <property type="entry name" value="SULFUR CARRIER PROTEIN THIS"/>
    <property type="match status" value="1"/>
</dbReference>
<dbReference type="PANTHER" id="PTHR34472">
    <property type="entry name" value="SULFUR CARRIER PROTEIN THIS"/>
    <property type="match status" value="1"/>
</dbReference>
<name>A0A6N2RMZ2_9BACT</name>
<dbReference type="Gene3D" id="3.10.20.30">
    <property type="match status" value="1"/>
</dbReference>
<dbReference type="Pfam" id="PF02597">
    <property type="entry name" value="ThiS"/>
    <property type="match status" value="1"/>
</dbReference>
<dbReference type="EMBL" id="CACRSS010000002">
    <property type="protein sequence ID" value="VYS81649.1"/>
    <property type="molecule type" value="Genomic_DNA"/>
</dbReference>
<dbReference type="InterPro" id="IPR012675">
    <property type="entry name" value="Beta-grasp_dom_sf"/>
</dbReference>
<proteinExistence type="predicted"/>
<accession>A0A6N2RMZ2</accession>
<dbReference type="AlphaFoldDB" id="A0A6N2RMZ2"/>
<gene>
    <name evidence="1" type="ORF">AMLFYP55_01687</name>
</gene>
<protein>
    <recommendedName>
        <fullName evidence="2">Thiamine biosynthesis protein ThiS</fullName>
    </recommendedName>
</protein>